<gene>
    <name evidence="1" type="ORF">EHQ17_04525</name>
</gene>
<comment type="caution">
    <text evidence="1">The sequence shown here is derived from an EMBL/GenBank/DDBJ whole genome shotgun (WGS) entry which is preliminary data.</text>
</comment>
<dbReference type="AlphaFoldDB" id="A0A5F1YHU7"/>
<evidence type="ECO:0000313" key="1">
    <source>
        <dbReference type="EMBL" id="TGK36184.1"/>
    </source>
</evidence>
<reference evidence="1" key="1">
    <citation type="journal article" date="2019" name="PLoS Negl. Trop. Dis.">
        <title>Revisiting the worldwide diversity of Leptospira species in the environment.</title>
        <authorList>
            <person name="Vincent A.T."/>
            <person name="Schiettekatte O."/>
            <person name="Bourhy P."/>
            <person name="Veyrier F.J."/>
            <person name="Picardeau M."/>
        </authorList>
    </citation>
    <scope>NUCLEOTIDE SEQUENCE [LARGE SCALE GENOMIC DNA]</scope>
    <source>
        <strain evidence="1">201800299</strain>
    </source>
</reference>
<protein>
    <submittedName>
        <fullName evidence="1">Uncharacterized protein</fullName>
    </submittedName>
</protein>
<dbReference type="EMBL" id="RQFA01000024">
    <property type="protein sequence ID" value="TGK36184.1"/>
    <property type="molecule type" value="Genomic_DNA"/>
</dbReference>
<accession>A0A5F1YHU7</accession>
<organism evidence="1 2">
    <name type="scientific">Leptospira gomenensis</name>
    <dbReference type="NCBI Taxonomy" id="2484974"/>
    <lineage>
        <taxon>Bacteria</taxon>
        <taxon>Pseudomonadati</taxon>
        <taxon>Spirochaetota</taxon>
        <taxon>Spirochaetia</taxon>
        <taxon>Leptospirales</taxon>
        <taxon>Leptospiraceae</taxon>
        <taxon>Leptospira</taxon>
    </lineage>
</organism>
<name>A0A5F1YHU7_9LEPT</name>
<proteinExistence type="predicted"/>
<dbReference type="Proteomes" id="UP000298277">
    <property type="component" value="Unassembled WGS sequence"/>
</dbReference>
<evidence type="ECO:0000313" key="2">
    <source>
        <dbReference type="Proteomes" id="UP000298277"/>
    </source>
</evidence>
<keyword evidence="2" id="KW-1185">Reference proteome</keyword>
<sequence>MSYVRPPVHPEIWKFEPIPHNDRVFIPVTVEKTNAFCRPIGFERSSEIVVVSDIDDFSFTKREER</sequence>